<organism evidence="2 3">
    <name type="scientific">Myxococcus stipitatus (strain DSM 14675 / JCM 12634 / Mx s8)</name>
    <dbReference type="NCBI Taxonomy" id="1278073"/>
    <lineage>
        <taxon>Bacteria</taxon>
        <taxon>Pseudomonadati</taxon>
        <taxon>Myxococcota</taxon>
        <taxon>Myxococcia</taxon>
        <taxon>Myxococcales</taxon>
        <taxon>Cystobacterineae</taxon>
        <taxon>Myxococcaceae</taxon>
        <taxon>Myxococcus</taxon>
    </lineage>
</organism>
<dbReference type="STRING" id="1278073.MYSTI_07023"/>
<feature type="compositionally biased region" description="Pro residues" evidence="1">
    <location>
        <begin position="28"/>
        <end position="38"/>
    </location>
</feature>
<sequence length="145" mass="16617">MTAMRIALFVGVVLLASGCVVHTRPRPRPGPPPPPPRPSAMSYNEAVDRGFGECRARRYECRLKEAHQTGRDIWKVKFFASAPGARGHLHLEFDAYSRDLLRVDEKVKARRDRDHDDDWDDDDDDDDHRHGRGRGKKRGHAKHDD</sequence>
<proteinExistence type="predicted"/>
<reference evidence="2 3" key="1">
    <citation type="journal article" date="2013" name="Genome Announc.">
        <title>Complete genome sequence of Myxococcus stipitatus strain DSM 14675, a fruiting myxobacterium.</title>
        <authorList>
            <person name="Huntley S."/>
            <person name="Kneip S."/>
            <person name="Treuner-Lange A."/>
            <person name="Sogaard-Andersen L."/>
        </authorList>
    </citation>
    <scope>NUCLEOTIDE SEQUENCE [LARGE SCALE GENOMIC DNA]</scope>
    <source>
        <strain evidence="3">DSM 14675 / JCM 12634 / Mx s8</strain>
    </source>
</reference>
<dbReference type="HOGENOM" id="CLU_164806_0_0_7"/>
<evidence type="ECO:0000313" key="3">
    <source>
        <dbReference type="Proteomes" id="UP000011131"/>
    </source>
</evidence>
<dbReference type="PATRIC" id="fig|1278073.3.peg.7132"/>
<feature type="region of interest" description="Disordered" evidence="1">
    <location>
        <begin position="106"/>
        <end position="145"/>
    </location>
</feature>
<evidence type="ECO:0000313" key="2">
    <source>
        <dbReference type="EMBL" id="AGC48295.1"/>
    </source>
</evidence>
<dbReference type="KEGG" id="msd:MYSTI_07023"/>
<dbReference type="AlphaFoldDB" id="L7UK59"/>
<protein>
    <submittedName>
        <fullName evidence="2">Putative lipoprotein</fullName>
    </submittedName>
</protein>
<dbReference type="Proteomes" id="UP000011131">
    <property type="component" value="Chromosome"/>
</dbReference>
<evidence type="ECO:0000256" key="1">
    <source>
        <dbReference type="SAM" id="MobiDB-lite"/>
    </source>
</evidence>
<feature type="compositionally biased region" description="Acidic residues" evidence="1">
    <location>
        <begin position="117"/>
        <end position="126"/>
    </location>
</feature>
<dbReference type="eggNOG" id="ENOG5031SRK">
    <property type="taxonomic scope" value="Bacteria"/>
</dbReference>
<feature type="compositionally biased region" description="Basic residues" evidence="1">
    <location>
        <begin position="130"/>
        <end position="145"/>
    </location>
</feature>
<dbReference type="PROSITE" id="PS51257">
    <property type="entry name" value="PROKAR_LIPOPROTEIN"/>
    <property type="match status" value="1"/>
</dbReference>
<feature type="region of interest" description="Disordered" evidence="1">
    <location>
        <begin position="22"/>
        <end position="43"/>
    </location>
</feature>
<accession>L7UK59</accession>
<keyword evidence="2" id="KW-0449">Lipoprotein</keyword>
<name>L7UK59_MYXSD</name>
<feature type="compositionally biased region" description="Basic and acidic residues" evidence="1">
    <location>
        <begin position="106"/>
        <end position="116"/>
    </location>
</feature>
<dbReference type="OrthoDB" id="5383130at2"/>
<dbReference type="EMBL" id="CP004025">
    <property type="protein sequence ID" value="AGC48295.1"/>
    <property type="molecule type" value="Genomic_DNA"/>
</dbReference>
<keyword evidence="3" id="KW-1185">Reference proteome</keyword>
<gene>
    <name evidence="2" type="ordered locus">MYSTI_07023</name>
</gene>